<sequence length="229" mass="25260">MKFHIVTLFPEFFESPLKSSLLGKAVASGTVTVNLINPRDFAEGKHRKVDDTPYGGGAGMVMMVEPIALAVELIRATEPDTHVALLAARGKLFDQQLVRDYVARYKSITLICGHYEGVDERVAEHVANESVRLGNFVLSGGEPAALTIIDAVARRLPGFMGNSESLQHESFDEAASENSADTGRPHFEHAQYTRPEDWRGHKVPEILLSGNHAKISAWRKENAAKTRFH</sequence>
<dbReference type="AlphaFoldDB" id="I4B654"/>
<keyword evidence="21" id="KW-1185">Reference proteome</keyword>
<evidence type="ECO:0000313" key="21">
    <source>
        <dbReference type="Proteomes" id="UP000006048"/>
    </source>
</evidence>
<evidence type="ECO:0000256" key="3">
    <source>
        <dbReference type="ARBA" id="ARBA00007630"/>
    </source>
</evidence>
<evidence type="ECO:0000256" key="14">
    <source>
        <dbReference type="ARBA" id="ARBA00047783"/>
    </source>
</evidence>
<gene>
    <name evidence="15" type="primary">trmD</name>
    <name evidence="20" type="ordered locus">Turpa_2115</name>
</gene>
<dbReference type="CDD" id="cd18080">
    <property type="entry name" value="TrmD-like"/>
    <property type="match status" value="1"/>
</dbReference>
<dbReference type="Gene3D" id="3.40.1280.10">
    <property type="match status" value="1"/>
</dbReference>
<dbReference type="PANTHER" id="PTHR46417">
    <property type="entry name" value="TRNA (GUANINE-N(1)-)-METHYLTRANSFERASE"/>
    <property type="match status" value="1"/>
</dbReference>
<evidence type="ECO:0000256" key="18">
    <source>
        <dbReference type="SAM" id="MobiDB-lite"/>
    </source>
</evidence>
<evidence type="ECO:0000313" key="20">
    <source>
        <dbReference type="EMBL" id="AFM12761.1"/>
    </source>
</evidence>
<comment type="similarity">
    <text evidence="3 15 17">Belongs to the RNA methyltransferase TrmD family.</text>
</comment>
<dbReference type="KEGG" id="tpx:Turpa_2115"/>
<dbReference type="PIRSF" id="PIRSF000386">
    <property type="entry name" value="tRNA_mtase"/>
    <property type="match status" value="1"/>
</dbReference>
<dbReference type="STRING" id="869212.Turpa_2115"/>
<dbReference type="NCBIfam" id="NF000648">
    <property type="entry name" value="PRK00026.1"/>
    <property type="match status" value="1"/>
</dbReference>
<evidence type="ECO:0000256" key="8">
    <source>
        <dbReference type="ARBA" id="ARBA00022603"/>
    </source>
</evidence>
<dbReference type="GO" id="GO:0005829">
    <property type="term" value="C:cytosol"/>
    <property type="evidence" value="ECO:0007669"/>
    <property type="project" value="TreeGrafter"/>
</dbReference>
<dbReference type="Gene3D" id="1.10.1270.20">
    <property type="entry name" value="tRNA(m1g37)methyltransferase, domain 2"/>
    <property type="match status" value="1"/>
</dbReference>
<evidence type="ECO:0000256" key="15">
    <source>
        <dbReference type="HAMAP-Rule" id="MF_00605"/>
    </source>
</evidence>
<comment type="subunit">
    <text evidence="4 15 17">Homodimer.</text>
</comment>
<evidence type="ECO:0000256" key="5">
    <source>
        <dbReference type="ARBA" id="ARBA00012807"/>
    </source>
</evidence>
<name>I4B654_TURPD</name>
<dbReference type="OrthoDB" id="9807416at2"/>
<dbReference type="Pfam" id="PF01746">
    <property type="entry name" value="tRNA_m1G_MT"/>
    <property type="match status" value="1"/>
</dbReference>
<evidence type="ECO:0000256" key="13">
    <source>
        <dbReference type="ARBA" id="ARBA00033392"/>
    </source>
</evidence>
<evidence type="ECO:0000256" key="17">
    <source>
        <dbReference type="RuleBase" id="RU003464"/>
    </source>
</evidence>
<keyword evidence="8 15" id="KW-0489">Methyltransferase</keyword>
<dbReference type="HAMAP" id="MF_00605">
    <property type="entry name" value="TrmD"/>
    <property type="match status" value="1"/>
</dbReference>
<evidence type="ECO:0000256" key="9">
    <source>
        <dbReference type="ARBA" id="ARBA00022679"/>
    </source>
</evidence>
<evidence type="ECO:0000256" key="2">
    <source>
        <dbReference type="ARBA" id="ARBA00004496"/>
    </source>
</evidence>
<evidence type="ECO:0000259" key="19">
    <source>
        <dbReference type="Pfam" id="PF01746"/>
    </source>
</evidence>
<dbReference type="Proteomes" id="UP000006048">
    <property type="component" value="Chromosome"/>
</dbReference>
<dbReference type="NCBIfam" id="TIGR00088">
    <property type="entry name" value="trmD"/>
    <property type="match status" value="1"/>
</dbReference>
<feature type="compositionally biased region" description="Basic and acidic residues" evidence="18">
    <location>
        <begin position="183"/>
        <end position="195"/>
    </location>
</feature>
<evidence type="ECO:0000256" key="1">
    <source>
        <dbReference type="ARBA" id="ARBA00002634"/>
    </source>
</evidence>
<dbReference type="InterPro" id="IPR016009">
    <property type="entry name" value="tRNA_MeTrfase_TRMD/TRM10"/>
</dbReference>
<dbReference type="GO" id="GO:0002939">
    <property type="term" value="P:tRNA N1-guanine methylation"/>
    <property type="evidence" value="ECO:0007669"/>
    <property type="project" value="TreeGrafter"/>
</dbReference>
<evidence type="ECO:0000256" key="6">
    <source>
        <dbReference type="ARBA" id="ARBA00014679"/>
    </source>
</evidence>
<keyword evidence="10 15" id="KW-0949">S-adenosyl-L-methionine</keyword>
<comment type="catalytic activity">
    <reaction evidence="14 15 17">
        <text>guanosine(37) in tRNA + S-adenosyl-L-methionine = N(1)-methylguanosine(37) in tRNA + S-adenosyl-L-homocysteine + H(+)</text>
        <dbReference type="Rhea" id="RHEA:36899"/>
        <dbReference type="Rhea" id="RHEA-COMP:10145"/>
        <dbReference type="Rhea" id="RHEA-COMP:10147"/>
        <dbReference type="ChEBI" id="CHEBI:15378"/>
        <dbReference type="ChEBI" id="CHEBI:57856"/>
        <dbReference type="ChEBI" id="CHEBI:59789"/>
        <dbReference type="ChEBI" id="CHEBI:73542"/>
        <dbReference type="ChEBI" id="CHEBI:74269"/>
        <dbReference type="EC" id="2.1.1.228"/>
    </reaction>
</comment>
<evidence type="ECO:0000256" key="16">
    <source>
        <dbReference type="PIRSR" id="PIRSR000386-1"/>
    </source>
</evidence>
<dbReference type="RefSeq" id="WP_014803267.1">
    <property type="nucleotide sequence ID" value="NC_018020.1"/>
</dbReference>
<keyword evidence="9 15" id="KW-0808">Transferase</keyword>
<evidence type="ECO:0000256" key="7">
    <source>
        <dbReference type="ARBA" id="ARBA00022490"/>
    </source>
</evidence>
<feature type="binding site" evidence="15 16">
    <location>
        <begin position="133"/>
        <end position="138"/>
    </location>
    <ligand>
        <name>S-adenosyl-L-methionine</name>
        <dbReference type="ChEBI" id="CHEBI:59789"/>
    </ligand>
</feature>
<keyword evidence="7 15" id="KW-0963">Cytoplasm</keyword>
<evidence type="ECO:0000256" key="12">
    <source>
        <dbReference type="ARBA" id="ARBA00029736"/>
    </source>
</evidence>
<organism evidence="20 21">
    <name type="scientific">Turneriella parva (strain ATCC BAA-1111 / DSM 21527 / NCTC 11395 / H)</name>
    <name type="common">Leptospira parva</name>
    <dbReference type="NCBI Taxonomy" id="869212"/>
    <lineage>
        <taxon>Bacteria</taxon>
        <taxon>Pseudomonadati</taxon>
        <taxon>Spirochaetota</taxon>
        <taxon>Spirochaetia</taxon>
        <taxon>Leptospirales</taxon>
        <taxon>Leptospiraceae</taxon>
        <taxon>Turneriella</taxon>
    </lineage>
</organism>
<dbReference type="EC" id="2.1.1.228" evidence="5 15"/>
<reference evidence="20 21" key="1">
    <citation type="submission" date="2012-06" db="EMBL/GenBank/DDBJ databases">
        <title>The complete chromosome of genome of Turneriella parva DSM 21527.</title>
        <authorList>
            <consortium name="US DOE Joint Genome Institute (JGI-PGF)"/>
            <person name="Lucas S."/>
            <person name="Han J."/>
            <person name="Lapidus A."/>
            <person name="Bruce D."/>
            <person name="Goodwin L."/>
            <person name="Pitluck S."/>
            <person name="Peters L."/>
            <person name="Kyrpides N."/>
            <person name="Mavromatis K."/>
            <person name="Ivanova N."/>
            <person name="Mikhailova N."/>
            <person name="Chertkov O."/>
            <person name="Detter J.C."/>
            <person name="Tapia R."/>
            <person name="Han C."/>
            <person name="Land M."/>
            <person name="Hauser L."/>
            <person name="Markowitz V."/>
            <person name="Cheng J.-F."/>
            <person name="Hugenholtz P."/>
            <person name="Woyke T."/>
            <person name="Wu D."/>
            <person name="Gronow S."/>
            <person name="Wellnitz S."/>
            <person name="Brambilla E."/>
            <person name="Klenk H.-P."/>
            <person name="Eisen J.A."/>
        </authorList>
    </citation>
    <scope>NUCLEOTIDE SEQUENCE [LARGE SCALE GENOMIC DNA]</scope>
    <source>
        <strain evidence="21">ATCC BAA-1111 / DSM 21527 / NCTC 11395 / H</strain>
    </source>
</reference>
<comment type="function">
    <text evidence="1 15 17">Specifically methylates guanosine-37 in various tRNAs.</text>
</comment>
<dbReference type="InterPro" id="IPR029028">
    <property type="entry name" value="Alpha/beta_knot_MTases"/>
</dbReference>
<dbReference type="HOGENOM" id="CLU_047363_0_1_12"/>
<feature type="region of interest" description="Disordered" evidence="18">
    <location>
        <begin position="167"/>
        <end position="195"/>
    </location>
</feature>
<feature type="binding site" evidence="15 16">
    <location>
        <position position="113"/>
    </location>
    <ligand>
        <name>S-adenosyl-L-methionine</name>
        <dbReference type="ChEBI" id="CHEBI:59789"/>
    </ligand>
</feature>
<dbReference type="InterPro" id="IPR023148">
    <property type="entry name" value="tRNA_m1G_MeTrfase_C_sf"/>
</dbReference>
<dbReference type="SUPFAM" id="SSF75217">
    <property type="entry name" value="alpha/beta knot"/>
    <property type="match status" value="1"/>
</dbReference>
<evidence type="ECO:0000256" key="4">
    <source>
        <dbReference type="ARBA" id="ARBA00011738"/>
    </source>
</evidence>
<evidence type="ECO:0000256" key="10">
    <source>
        <dbReference type="ARBA" id="ARBA00022691"/>
    </source>
</evidence>
<keyword evidence="11 15" id="KW-0819">tRNA processing</keyword>
<dbReference type="PANTHER" id="PTHR46417:SF1">
    <property type="entry name" value="TRNA (GUANINE-N(1)-)-METHYLTRANSFERASE"/>
    <property type="match status" value="1"/>
</dbReference>
<proteinExistence type="inferred from homology"/>
<dbReference type="InterPro" id="IPR002649">
    <property type="entry name" value="tRNA_m1G_MeTrfase_TrmD"/>
</dbReference>
<dbReference type="InterPro" id="IPR029026">
    <property type="entry name" value="tRNA_m1G_MTases_N"/>
</dbReference>
<dbReference type="PATRIC" id="fig|869212.3.peg.2121"/>
<feature type="domain" description="tRNA methyltransferase TRMD/TRM10-type" evidence="19">
    <location>
        <begin position="1"/>
        <end position="225"/>
    </location>
</feature>
<dbReference type="EMBL" id="CP002959">
    <property type="protein sequence ID" value="AFM12761.1"/>
    <property type="molecule type" value="Genomic_DNA"/>
</dbReference>
<protein>
    <recommendedName>
        <fullName evidence="6 15">tRNA (guanine-N(1)-)-methyltransferase</fullName>
        <ecNumber evidence="5 15">2.1.1.228</ecNumber>
    </recommendedName>
    <alternativeName>
        <fullName evidence="12 15">M1G-methyltransferase</fullName>
    </alternativeName>
    <alternativeName>
        <fullName evidence="13 15">tRNA [GM37] methyltransferase</fullName>
    </alternativeName>
</protein>
<evidence type="ECO:0000256" key="11">
    <source>
        <dbReference type="ARBA" id="ARBA00022694"/>
    </source>
</evidence>
<comment type="subcellular location">
    <subcellularLocation>
        <location evidence="2 15 17">Cytoplasm</location>
    </subcellularLocation>
</comment>
<accession>I4B654</accession>
<dbReference type="GO" id="GO:0052906">
    <property type="term" value="F:tRNA (guanine(37)-N1)-methyltransferase activity"/>
    <property type="evidence" value="ECO:0007669"/>
    <property type="project" value="UniProtKB-UniRule"/>
</dbReference>